<organism evidence="13 14">
    <name type="scientific">Polytolypa hystricis (strain UAMH7299)</name>
    <dbReference type="NCBI Taxonomy" id="1447883"/>
    <lineage>
        <taxon>Eukaryota</taxon>
        <taxon>Fungi</taxon>
        <taxon>Dikarya</taxon>
        <taxon>Ascomycota</taxon>
        <taxon>Pezizomycotina</taxon>
        <taxon>Eurotiomycetes</taxon>
        <taxon>Eurotiomycetidae</taxon>
        <taxon>Onygenales</taxon>
        <taxon>Onygenales incertae sedis</taxon>
        <taxon>Polytolypa</taxon>
    </lineage>
</organism>
<dbReference type="GO" id="GO:0005737">
    <property type="term" value="C:cytoplasm"/>
    <property type="evidence" value="ECO:0007669"/>
    <property type="project" value="UniProtKB-SubCell"/>
</dbReference>
<evidence type="ECO:0000256" key="10">
    <source>
        <dbReference type="SAM" id="Coils"/>
    </source>
</evidence>
<evidence type="ECO:0000256" key="9">
    <source>
        <dbReference type="ARBA" id="ARBA00072088"/>
    </source>
</evidence>
<evidence type="ECO:0000256" key="6">
    <source>
        <dbReference type="ARBA" id="ARBA00022927"/>
    </source>
</evidence>
<keyword evidence="14" id="KW-1185">Reference proteome</keyword>
<feature type="region of interest" description="Disordered" evidence="11">
    <location>
        <begin position="1"/>
        <end position="234"/>
    </location>
</feature>
<evidence type="ECO:0000256" key="5">
    <source>
        <dbReference type="ARBA" id="ARBA00022892"/>
    </source>
</evidence>
<feature type="region of interest" description="Disordered" evidence="11">
    <location>
        <begin position="427"/>
        <end position="492"/>
    </location>
</feature>
<comment type="similarity">
    <text evidence="8">Belongs to the GYP5 family.</text>
</comment>
<keyword evidence="6" id="KW-0653">Protein transport</keyword>
<evidence type="ECO:0000256" key="2">
    <source>
        <dbReference type="ARBA" id="ARBA00022448"/>
    </source>
</evidence>
<evidence type="ECO:0000313" key="14">
    <source>
        <dbReference type="Proteomes" id="UP000224634"/>
    </source>
</evidence>
<dbReference type="GO" id="GO:0016192">
    <property type="term" value="P:vesicle-mediated transport"/>
    <property type="evidence" value="ECO:0007669"/>
    <property type="project" value="UniProtKB-KW"/>
</dbReference>
<feature type="compositionally biased region" description="Low complexity" evidence="11">
    <location>
        <begin position="446"/>
        <end position="464"/>
    </location>
</feature>
<dbReference type="PROSITE" id="PS50086">
    <property type="entry name" value="TBC_RABGAP"/>
    <property type="match status" value="1"/>
</dbReference>
<keyword evidence="7 10" id="KW-0175">Coiled coil</keyword>
<accession>A0A2B7Z014</accession>
<keyword evidence="2" id="KW-0813">Transport</keyword>
<dbReference type="SUPFAM" id="SSF47923">
    <property type="entry name" value="Ypt/Rab-GAP domain of gyp1p"/>
    <property type="match status" value="2"/>
</dbReference>
<dbReference type="GO" id="GO:0015031">
    <property type="term" value="P:protein transport"/>
    <property type="evidence" value="ECO:0007669"/>
    <property type="project" value="UniProtKB-KW"/>
</dbReference>
<dbReference type="AlphaFoldDB" id="A0A2B7Z014"/>
<protein>
    <recommendedName>
        <fullName evidence="9">GTPase-activating protein GYP5</fullName>
    </recommendedName>
</protein>
<feature type="compositionally biased region" description="Polar residues" evidence="11">
    <location>
        <begin position="217"/>
        <end position="232"/>
    </location>
</feature>
<dbReference type="PANTHER" id="PTHR47219:SF9">
    <property type="entry name" value="GTPASE ACTIVATING PROTEIN AND CENTROSOME-ASSOCIATED, ISOFORM B"/>
    <property type="match status" value="1"/>
</dbReference>
<dbReference type="SMART" id="SM00164">
    <property type="entry name" value="TBC"/>
    <property type="match status" value="1"/>
</dbReference>
<gene>
    <name evidence="13" type="ORF">AJ80_00986</name>
</gene>
<evidence type="ECO:0000259" key="12">
    <source>
        <dbReference type="PROSITE" id="PS50086"/>
    </source>
</evidence>
<evidence type="ECO:0000313" key="13">
    <source>
        <dbReference type="EMBL" id="PGH27276.1"/>
    </source>
</evidence>
<comment type="caution">
    <text evidence="13">The sequence shown here is derived from an EMBL/GenBank/DDBJ whole genome shotgun (WGS) entry which is preliminary data.</text>
</comment>
<dbReference type="EMBL" id="PDNA01000008">
    <property type="protein sequence ID" value="PGH27276.1"/>
    <property type="molecule type" value="Genomic_DNA"/>
</dbReference>
<feature type="region of interest" description="Disordered" evidence="11">
    <location>
        <begin position="274"/>
        <end position="328"/>
    </location>
</feature>
<evidence type="ECO:0000256" key="8">
    <source>
        <dbReference type="ARBA" id="ARBA00061661"/>
    </source>
</evidence>
<dbReference type="Gene3D" id="1.10.8.270">
    <property type="entry name" value="putative rabgap domain of human tbc1 domain family member 14 like domains"/>
    <property type="match status" value="1"/>
</dbReference>
<dbReference type="Gene3D" id="1.10.10.750">
    <property type="entry name" value="Ypt/Rab-GAP domain of gyp1p, domain 1"/>
    <property type="match status" value="1"/>
</dbReference>
<name>A0A2B7Z014_POLH7</name>
<dbReference type="Proteomes" id="UP000224634">
    <property type="component" value="Unassembled WGS sequence"/>
</dbReference>
<dbReference type="InterPro" id="IPR035969">
    <property type="entry name" value="Rab-GAP_TBC_sf"/>
</dbReference>
<feature type="compositionally biased region" description="Polar residues" evidence="11">
    <location>
        <begin position="278"/>
        <end position="288"/>
    </location>
</feature>
<dbReference type="FunFam" id="1.10.472.80:FF:000044">
    <property type="entry name" value="GTPase-activating protein GYP5"/>
    <property type="match status" value="1"/>
</dbReference>
<evidence type="ECO:0000256" key="11">
    <source>
        <dbReference type="SAM" id="MobiDB-lite"/>
    </source>
</evidence>
<feature type="compositionally biased region" description="Acidic residues" evidence="11">
    <location>
        <begin position="67"/>
        <end position="84"/>
    </location>
</feature>
<keyword evidence="5" id="KW-0931">ER-Golgi transport</keyword>
<proteinExistence type="inferred from homology"/>
<comment type="subcellular location">
    <subcellularLocation>
        <location evidence="1">Cytoplasm</location>
    </subcellularLocation>
</comment>
<dbReference type="GO" id="GO:0005096">
    <property type="term" value="F:GTPase activator activity"/>
    <property type="evidence" value="ECO:0007669"/>
    <property type="project" value="UniProtKB-KW"/>
</dbReference>
<feature type="compositionally biased region" description="Polar residues" evidence="11">
    <location>
        <begin position="124"/>
        <end position="136"/>
    </location>
</feature>
<reference evidence="13 14" key="1">
    <citation type="submission" date="2017-10" db="EMBL/GenBank/DDBJ databases">
        <title>Comparative genomics in systemic dimorphic fungi from Ajellomycetaceae.</title>
        <authorList>
            <person name="Munoz J.F."/>
            <person name="Mcewen J.G."/>
            <person name="Clay O.K."/>
            <person name="Cuomo C.A."/>
        </authorList>
    </citation>
    <scope>NUCLEOTIDE SEQUENCE [LARGE SCALE GENOMIC DNA]</scope>
    <source>
        <strain evidence="13 14">UAMH7299</strain>
    </source>
</reference>
<sequence>MVSSTENTDYEAESFEDARSGQDPDTPITPIITRSLTDRRPSTTSLTTPRATEPPPVPFRSSPKDEASDDDDDKALSPEPEEEDTPRKQKPAKSPLLTAHRLSTSSLDDVNLAGPKDEEGQEGAQPNSVGSPQLSQEGPPPPIPPRDAPKHNSRLQGLSASLPSVPWGPPPVNKNPLPPLPNPPAPPSRKLTSPFAWLSRGSSGSKETKPPPVLTGSRRNTAASVSTVSSNPELILTRLQEGNEGDTGSLDSRRQTRNSLKDQFKLLRMRDEAVSATADDQVSVSSTPDDARASIGSPVSVSEDGQALPPLPSPAPATSPALPSTVNPNLAPGTVSGISTSASDAAVPVDWELWQQVVNHGPAALNGSNADLNVAIKRGIPQTIRGVIWQVLADSRNVDLEEVYKELLARGTEKERDRYWSMSSVATLNGNVNGSPKDKEKESLASSRSSVHSDNSSPAASSNNGIMSPNSTGDRDPEAMNKAQTALEAARKKKAKEGAATLQKLEKAIRRDLGSRTSYSKYFLSQKNQEGLFGLCKAYALYDDAVGYAQGMNFIVMPLLFNMDDGEAFTLLVKLMNSYGLRNMFIQDMPGLHLHLYQFDRLLEDLEPALACHLRRRGVPPQLYATQWFLTLFAYRFPLQLVLRIYDLIFEEGLESTILRFAIAIMQRNKDSLLGMNDMSSLTNFLKEKVFDVYIDQQPSANSILESGFFGSSGGADKEIYRADVMVQDACAIKLTPEMIKTYTSEWDEKVRIEKEQATELEHLKHTVATQSTRIRFLEEHAEKSDTEHVQIASELVRVKVENEELKDTNESLKVEVQELKAVIDKQPAELEEKLRTEMDRIMKRNIEVQNENRSMEEQMAEMEKDLVETKMKWAEMSENHEALRQKWSDLRKALD</sequence>
<dbReference type="Pfam" id="PF23436">
    <property type="entry name" value="RabGap-TBC_2"/>
    <property type="match status" value="1"/>
</dbReference>
<feature type="compositionally biased region" description="Low complexity" evidence="11">
    <location>
        <begin position="42"/>
        <end position="51"/>
    </location>
</feature>
<feature type="domain" description="Rab-GAP TBC" evidence="12">
    <location>
        <begin position="379"/>
        <end position="653"/>
    </location>
</feature>
<evidence type="ECO:0000256" key="3">
    <source>
        <dbReference type="ARBA" id="ARBA00022468"/>
    </source>
</evidence>
<evidence type="ECO:0000256" key="4">
    <source>
        <dbReference type="ARBA" id="ARBA00022490"/>
    </source>
</evidence>
<dbReference type="OrthoDB" id="295078at2759"/>
<feature type="compositionally biased region" description="Pro residues" evidence="11">
    <location>
        <begin position="166"/>
        <end position="187"/>
    </location>
</feature>
<dbReference type="STRING" id="1447883.A0A2B7Z014"/>
<dbReference type="PANTHER" id="PTHR47219">
    <property type="entry name" value="RAB GTPASE-ACTIVATING PROTEIN 1-LIKE"/>
    <property type="match status" value="1"/>
</dbReference>
<keyword evidence="4" id="KW-0963">Cytoplasm</keyword>
<dbReference type="InterPro" id="IPR000195">
    <property type="entry name" value="Rab-GAP-TBC_dom"/>
</dbReference>
<keyword evidence="3" id="KW-0343">GTPase activation</keyword>
<feature type="coiled-coil region" evidence="10">
    <location>
        <begin position="796"/>
        <end position="873"/>
    </location>
</feature>
<evidence type="ECO:0000256" key="7">
    <source>
        <dbReference type="ARBA" id="ARBA00023054"/>
    </source>
</evidence>
<dbReference type="InterPro" id="IPR050302">
    <property type="entry name" value="Rab_GAP_TBC_domain"/>
</dbReference>
<dbReference type="Gene3D" id="1.10.472.80">
    <property type="entry name" value="Ypt/Rab-GAP domain of gyp1p, domain 3"/>
    <property type="match status" value="1"/>
</dbReference>
<evidence type="ECO:0000256" key="1">
    <source>
        <dbReference type="ARBA" id="ARBA00004496"/>
    </source>
</evidence>